<dbReference type="Pfam" id="PF01966">
    <property type="entry name" value="HD"/>
    <property type="match status" value="1"/>
</dbReference>
<comment type="function">
    <text evidence="7">Modifies, by uridylylation and deuridylylation, the PII regulatory proteins (GlnB and homologs), in response to the nitrogen status of the cell that GlnD senses through the glutamine level. Under low glutamine levels, catalyzes the conversion of the PII proteins and UTP to PII-UMP and PPi, while under higher glutamine levels, GlnD hydrolyzes PII-UMP to PII and UMP (deuridylylation). Thus, controls uridylylation state and activity of the PII proteins, and plays an important role in the regulation of nitrogen metabolism.</text>
</comment>
<keyword evidence="4 7" id="KW-0378">Hydrolase</keyword>
<dbReference type="NCBIfam" id="TIGR01693">
    <property type="entry name" value="UTase_glnD"/>
    <property type="match status" value="1"/>
</dbReference>
<dbReference type="InterPro" id="IPR043519">
    <property type="entry name" value="NT_sf"/>
</dbReference>
<evidence type="ECO:0000256" key="2">
    <source>
        <dbReference type="ARBA" id="ARBA00022695"/>
    </source>
</evidence>
<organism evidence="10 11">
    <name type="scientific">Lignipirellula cremea</name>
    <dbReference type="NCBI Taxonomy" id="2528010"/>
    <lineage>
        <taxon>Bacteria</taxon>
        <taxon>Pseudomonadati</taxon>
        <taxon>Planctomycetota</taxon>
        <taxon>Planctomycetia</taxon>
        <taxon>Pirellulales</taxon>
        <taxon>Pirellulaceae</taxon>
        <taxon>Lignipirellula</taxon>
    </lineage>
</organism>
<dbReference type="InterPro" id="IPR010043">
    <property type="entry name" value="UTase/UR"/>
</dbReference>
<dbReference type="SUPFAM" id="SSF81593">
    <property type="entry name" value="Nucleotidyltransferase substrate binding subunit/domain"/>
    <property type="match status" value="1"/>
</dbReference>
<evidence type="ECO:0000313" key="11">
    <source>
        <dbReference type="Proteomes" id="UP000317648"/>
    </source>
</evidence>
<comment type="catalytic activity">
    <reaction evidence="7">
        <text>[protein-PII]-uridylyl-L-tyrosine + H2O = [protein-PII]-L-tyrosine + UMP + H(+)</text>
        <dbReference type="Rhea" id="RHEA:48600"/>
        <dbReference type="Rhea" id="RHEA-COMP:12147"/>
        <dbReference type="Rhea" id="RHEA-COMP:12148"/>
        <dbReference type="ChEBI" id="CHEBI:15377"/>
        <dbReference type="ChEBI" id="CHEBI:15378"/>
        <dbReference type="ChEBI" id="CHEBI:46858"/>
        <dbReference type="ChEBI" id="CHEBI:57865"/>
        <dbReference type="ChEBI" id="CHEBI:90602"/>
    </reaction>
</comment>
<comment type="catalytic activity">
    <reaction evidence="7">
        <text>[protein-PII]-L-tyrosine + UTP = [protein-PII]-uridylyl-L-tyrosine + diphosphate</text>
        <dbReference type="Rhea" id="RHEA:13673"/>
        <dbReference type="Rhea" id="RHEA-COMP:12147"/>
        <dbReference type="Rhea" id="RHEA-COMP:12148"/>
        <dbReference type="ChEBI" id="CHEBI:33019"/>
        <dbReference type="ChEBI" id="CHEBI:46398"/>
        <dbReference type="ChEBI" id="CHEBI:46858"/>
        <dbReference type="ChEBI" id="CHEBI:90602"/>
        <dbReference type="EC" id="2.7.7.59"/>
    </reaction>
</comment>
<dbReference type="EC" id="2.7.7.59" evidence="7"/>
<dbReference type="Pfam" id="PF24931">
    <property type="entry name" value="ACT_ACR9_3rd"/>
    <property type="match status" value="1"/>
</dbReference>
<feature type="domain" description="ACT" evidence="8">
    <location>
        <begin position="806"/>
        <end position="883"/>
    </location>
</feature>
<evidence type="ECO:0000256" key="4">
    <source>
        <dbReference type="ARBA" id="ARBA00022801"/>
    </source>
</evidence>
<evidence type="ECO:0000256" key="6">
    <source>
        <dbReference type="ARBA" id="ARBA00023268"/>
    </source>
</evidence>
<proteinExistence type="inferred from homology"/>
<dbReference type="OrthoDB" id="9758038at2"/>
<comment type="domain">
    <text evidence="7">Has four distinct domains: an N-terminal nucleotidyltransferase (NT) domain responsible for UTase activity, a central HD domain that encodes UR activity, and two C-terminal ACT domains that seem to have a role in glutamine sensing.</text>
</comment>
<keyword evidence="3" id="KW-0677">Repeat</keyword>
<accession>A0A518DS21</accession>
<dbReference type="SUPFAM" id="SSF81301">
    <property type="entry name" value="Nucleotidyltransferase"/>
    <property type="match status" value="1"/>
</dbReference>
<dbReference type="CDD" id="cd05401">
    <property type="entry name" value="NT_GlnE_GlnD_like"/>
    <property type="match status" value="1"/>
</dbReference>
<dbReference type="PANTHER" id="PTHR47320:SF1">
    <property type="entry name" value="BIFUNCTIONAL URIDYLYLTRANSFERASE_URIDYLYL-REMOVING ENZYME"/>
    <property type="match status" value="1"/>
</dbReference>
<keyword evidence="6 7" id="KW-0511">Multifunctional enzyme</keyword>
<dbReference type="PIRSF" id="PIRSF006288">
    <property type="entry name" value="PII_uridyltransf"/>
    <property type="match status" value="1"/>
</dbReference>
<dbReference type="InterPro" id="IPR045865">
    <property type="entry name" value="ACT-like_dom_sf"/>
</dbReference>
<dbReference type="Gene3D" id="1.10.3090.10">
    <property type="entry name" value="cca-adding enzyme, domain 2"/>
    <property type="match status" value="1"/>
</dbReference>
<dbReference type="PROSITE" id="PS51831">
    <property type="entry name" value="HD"/>
    <property type="match status" value="1"/>
</dbReference>
<dbReference type="Gene3D" id="1.20.120.330">
    <property type="entry name" value="Nucleotidyltransferases domain 2"/>
    <property type="match status" value="1"/>
</dbReference>
<dbReference type="InterPro" id="IPR003607">
    <property type="entry name" value="HD/PDEase_dom"/>
</dbReference>
<gene>
    <name evidence="7 10" type="primary">glnD</name>
    <name evidence="10" type="ORF">Pla8534_24170</name>
</gene>
<evidence type="ECO:0000259" key="8">
    <source>
        <dbReference type="PROSITE" id="PS51671"/>
    </source>
</evidence>
<dbReference type="InterPro" id="IPR006674">
    <property type="entry name" value="HD_domain"/>
</dbReference>
<dbReference type="GO" id="GO:0008773">
    <property type="term" value="F:[protein-PII] uridylyltransferase activity"/>
    <property type="evidence" value="ECO:0007669"/>
    <property type="project" value="UniProtKB-UniRule"/>
</dbReference>
<comment type="cofactor">
    <cofactor evidence="7">
        <name>Mg(2+)</name>
        <dbReference type="ChEBI" id="CHEBI:18420"/>
    </cofactor>
</comment>
<dbReference type="Pfam" id="PF08335">
    <property type="entry name" value="GlnD_UR_UTase"/>
    <property type="match status" value="1"/>
</dbReference>
<dbReference type="SUPFAM" id="SSF109604">
    <property type="entry name" value="HD-domain/PDEase-like"/>
    <property type="match status" value="1"/>
</dbReference>
<dbReference type="CDD" id="cd04899">
    <property type="entry name" value="ACT_ACR-UUR-like_2"/>
    <property type="match status" value="1"/>
</dbReference>
<dbReference type="GO" id="GO:0008081">
    <property type="term" value="F:phosphoric diester hydrolase activity"/>
    <property type="evidence" value="ECO:0007669"/>
    <property type="project" value="UniProtKB-UniRule"/>
</dbReference>
<name>A0A518DS21_9BACT</name>
<comment type="similarity">
    <text evidence="7">Belongs to the GlnD family.</text>
</comment>
<keyword evidence="2 7" id="KW-0548">Nucleotidyltransferase</keyword>
<dbReference type="InterPro" id="IPR013546">
    <property type="entry name" value="PII_UdlTrfase/GS_AdlTrfase"/>
</dbReference>
<keyword evidence="5 7" id="KW-0460">Magnesium</keyword>
<protein>
    <recommendedName>
        <fullName evidence="7">Bifunctional uridylyltransferase/uridylyl-removing enzyme</fullName>
        <shortName evidence="7">UTase/UR</shortName>
    </recommendedName>
    <alternativeName>
        <fullName evidence="7">Bifunctional [protein-PII] modification enzyme</fullName>
    </alternativeName>
    <alternativeName>
        <fullName evidence="7">Bifunctional nitrogen sensor protein</fullName>
    </alternativeName>
    <domain>
        <recommendedName>
            <fullName evidence="7">[Protein-PII] uridylyltransferase</fullName>
            <shortName evidence="7">PII uridylyltransferase</shortName>
            <shortName evidence="7">UTase</shortName>
            <ecNumber evidence="7">2.7.7.59</ecNumber>
        </recommendedName>
    </domain>
    <domain>
        <recommendedName>
            <fullName evidence="7">[Protein-PII]-UMP uridylyl-removing enzyme</fullName>
            <shortName evidence="7">UR</shortName>
            <ecNumber evidence="7">3.1.4.-</ecNumber>
        </recommendedName>
    </domain>
</protein>
<evidence type="ECO:0000256" key="5">
    <source>
        <dbReference type="ARBA" id="ARBA00022842"/>
    </source>
</evidence>
<dbReference type="Proteomes" id="UP000317648">
    <property type="component" value="Chromosome"/>
</dbReference>
<evidence type="ECO:0000259" key="9">
    <source>
        <dbReference type="PROSITE" id="PS51831"/>
    </source>
</evidence>
<dbReference type="HAMAP" id="MF_00277">
    <property type="entry name" value="PII_uridylyl_transf"/>
    <property type="match status" value="1"/>
</dbReference>
<evidence type="ECO:0000256" key="3">
    <source>
        <dbReference type="ARBA" id="ARBA00022737"/>
    </source>
</evidence>
<comment type="activity regulation">
    <text evidence="7">Uridylyltransferase (UTase) activity is inhibited by glutamine, while glutamine activates uridylyl-removing (UR) activity.</text>
</comment>
<dbReference type="PROSITE" id="PS51671">
    <property type="entry name" value="ACT"/>
    <property type="match status" value="1"/>
</dbReference>
<dbReference type="GO" id="GO:0006808">
    <property type="term" value="P:regulation of nitrogen utilization"/>
    <property type="evidence" value="ECO:0007669"/>
    <property type="project" value="UniProtKB-UniRule"/>
</dbReference>
<feature type="domain" description="HD" evidence="9">
    <location>
        <begin position="455"/>
        <end position="572"/>
    </location>
</feature>
<dbReference type="RefSeq" id="WP_145053197.1">
    <property type="nucleotide sequence ID" value="NZ_CP036433.1"/>
</dbReference>
<evidence type="ECO:0000256" key="7">
    <source>
        <dbReference type="HAMAP-Rule" id="MF_00277"/>
    </source>
</evidence>
<dbReference type="KEGG" id="lcre:Pla8534_24170"/>
<dbReference type="EMBL" id="CP036433">
    <property type="protein sequence ID" value="QDU94624.1"/>
    <property type="molecule type" value="Genomic_DNA"/>
</dbReference>
<dbReference type="AlphaFoldDB" id="A0A518DS21"/>
<evidence type="ECO:0000313" key="10">
    <source>
        <dbReference type="EMBL" id="QDU94624.1"/>
    </source>
</evidence>
<reference evidence="10 11" key="1">
    <citation type="submission" date="2019-02" db="EMBL/GenBank/DDBJ databases">
        <title>Deep-cultivation of Planctomycetes and their phenomic and genomic characterization uncovers novel biology.</title>
        <authorList>
            <person name="Wiegand S."/>
            <person name="Jogler M."/>
            <person name="Boedeker C."/>
            <person name="Pinto D."/>
            <person name="Vollmers J."/>
            <person name="Rivas-Marin E."/>
            <person name="Kohn T."/>
            <person name="Peeters S.H."/>
            <person name="Heuer A."/>
            <person name="Rast P."/>
            <person name="Oberbeckmann S."/>
            <person name="Bunk B."/>
            <person name="Jeske O."/>
            <person name="Meyerdierks A."/>
            <person name="Storesund J.E."/>
            <person name="Kallscheuer N."/>
            <person name="Luecker S."/>
            <person name="Lage O.M."/>
            <person name="Pohl T."/>
            <person name="Merkel B.J."/>
            <person name="Hornburger P."/>
            <person name="Mueller R.-W."/>
            <person name="Bruemmer F."/>
            <person name="Labrenz M."/>
            <person name="Spormann A.M."/>
            <person name="Op den Camp H."/>
            <person name="Overmann J."/>
            <person name="Amann R."/>
            <person name="Jetten M.S.M."/>
            <person name="Mascher T."/>
            <person name="Medema M.H."/>
            <person name="Devos D.P."/>
            <person name="Kaster A.-K."/>
            <person name="Ovreas L."/>
            <person name="Rohde M."/>
            <person name="Galperin M.Y."/>
            <person name="Jogler C."/>
        </authorList>
    </citation>
    <scope>NUCLEOTIDE SEQUENCE [LARGE SCALE GENOMIC DNA]</scope>
    <source>
        <strain evidence="10 11">Pla85_3_4</strain>
    </source>
</reference>
<sequence length="883" mass="100634">MNHPPGIRPVVIEAKDRLRIGREKLRAQHLSGSPGIQVCTRLTELVDTVLVEFYNSILADMADSDPTLAGEFVLAPNGGYGRRDLAPYSDVDLMLLYRPGSRDRVAPFARLLTQYIYDAGLDLGFSLRTPSEACSLATADAETFTALAESRVLIGNKSLFKHFMERFQRLAKRKSQRLISVIEEARLEERSKYGETVYLLKPNVKRSRGGLRDIQLLRWIGFARYGEVEPENLRRQGALAAEDRMRLRAARDFLLRLRNELHFHAGKSRDVLDKDEQLRIAQRYGYQGGEAVLPVEEFMREYFEHTSAVRSIVAHFVATAKNRWTFSRLLEPLFSHQVERDFYVGFRYIGANRRGLAKVCGDLAQTLRLMDLANWYDKRIDHHTWTAIRDSMSTWDEVELTSEAKVRFLSLVSQPARLGNLLRQLHDLRVLEKIIPAVRHARCLLQFNEYHKYTVDEHSLRAIERCTEFASDPGALGDAYRSIREKRILHLALLLHDLGKGFVEDHSEVGRRIATETAVRLGLAERDAGTLQFLVHKHLLMADTAMQRDINDDRVVLQFALEVRSPDILKMLFVLSCADLAAVGPGVLNNWKLELLTDLYRRTMRHVSAEDPPSRSTAEGIEVRRQQVSDAAPNSATNPAAAWWSRQIETLPPRYLFSAPRKKIVATLSRLQNLEQDQVVAWGEYLPDRKVVEYTIGAQREICRGIFHRLTGAFSSTGHEILWADICSLADGVLLDRFHVHDLDFTDEPPEERLSEVARRLEQSLRQPTDQPPSFRRLWTKESTIVGAHLQTKVGIDNETSEECSIIHIFAHDRRGLLYTITKAIYDLGLSVEVAKIGTYVDQVIDVFYVTEQATGGKIESEERIREVKLQISQAIEPVTVIS</sequence>
<dbReference type="SMART" id="SM00471">
    <property type="entry name" value="HDc"/>
    <property type="match status" value="1"/>
</dbReference>
<dbReference type="PANTHER" id="PTHR47320">
    <property type="entry name" value="BIFUNCTIONAL URIDYLYLTRANSFERASE/URIDYLYL-REMOVING ENZYME"/>
    <property type="match status" value="1"/>
</dbReference>
<feature type="region of interest" description="Uridylyltransferase" evidence="7">
    <location>
        <begin position="1"/>
        <end position="337"/>
    </location>
</feature>
<keyword evidence="11" id="KW-1185">Reference proteome</keyword>
<comment type="caution">
    <text evidence="7">Lacks conserved residue(s) required for the propagation of feature annotation.</text>
</comment>
<dbReference type="EC" id="3.1.4.-" evidence="7"/>
<evidence type="ECO:0000256" key="1">
    <source>
        <dbReference type="ARBA" id="ARBA00022679"/>
    </source>
</evidence>
<dbReference type="InterPro" id="IPR002912">
    <property type="entry name" value="ACT_dom"/>
</dbReference>
<keyword evidence="1 7" id="KW-0808">Transferase</keyword>
<dbReference type="SUPFAM" id="SSF55021">
    <property type="entry name" value="ACT-like"/>
    <property type="match status" value="1"/>
</dbReference>